<feature type="compositionally biased region" description="Basic and acidic residues" evidence="1">
    <location>
        <begin position="118"/>
        <end position="127"/>
    </location>
</feature>
<evidence type="ECO:0000313" key="4">
    <source>
        <dbReference type="Proteomes" id="UP000030300"/>
    </source>
</evidence>
<sequence length="205" mass="21829">MLLPKRPLATAGAAVLLALSLTACGGDSPSDASVKDYCDAVRGDTNNEAFAKALEDKDYDKIVDLFKEQAEKVEEVGTPKDISDDAREGFEIQLDAIKDIDGDDVKKAFESNGDSDPFEDKISKDDKKKVEAYTKYESETCSDADSVPTPDVPTEVPTDGLPTDGLPTDGLPTDGLPSGFPSDLPTDPAELESLLSNLPTEIPTS</sequence>
<feature type="compositionally biased region" description="Low complexity" evidence="1">
    <location>
        <begin position="145"/>
        <end position="159"/>
    </location>
</feature>
<evidence type="ECO:0000256" key="1">
    <source>
        <dbReference type="SAM" id="MobiDB-lite"/>
    </source>
</evidence>
<evidence type="ECO:0000313" key="3">
    <source>
        <dbReference type="EMBL" id="AIY19375.1"/>
    </source>
</evidence>
<name>A0A0A1DVA4_NOCSI</name>
<accession>A0A0A1DVA4</accession>
<dbReference type="AlphaFoldDB" id="A0A0A1DVA4"/>
<dbReference type="RefSeq" id="WP_038682516.1">
    <property type="nucleotide sequence ID" value="NZ_BJMC01000021.1"/>
</dbReference>
<feature type="region of interest" description="Disordered" evidence="1">
    <location>
        <begin position="136"/>
        <end position="205"/>
    </location>
</feature>
<keyword evidence="4" id="KW-1185">Reference proteome</keyword>
<proteinExistence type="predicted"/>
<dbReference type="OrthoDB" id="3786712at2"/>
<evidence type="ECO:0000256" key="2">
    <source>
        <dbReference type="SAM" id="SignalP"/>
    </source>
</evidence>
<protein>
    <submittedName>
        <fullName evidence="3">Uncharacterized protein</fullName>
    </submittedName>
</protein>
<dbReference type="HOGENOM" id="CLU_1336364_0_0_11"/>
<feature type="compositionally biased region" description="Polar residues" evidence="1">
    <location>
        <begin position="194"/>
        <end position="205"/>
    </location>
</feature>
<feature type="chain" id="PRO_5043635274" evidence="2">
    <location>
        <begin position="26"/>
        <end position="205"/>
    </location>
</feature>
<dbReference type="eggNOG" id="ENOG50321NZ">
    <property type="taxonomic scope" value="Bacteria"/>
</dbReference>
<feature type="region of interest" description="Disordered" evidence="1">
    <location>
        <begin position="108"/>
        <end position="127"/>
    </location>
</feature>
<reference evidence="3 4" key="1">
    <citation type="journal article" date="2015" name="Genome Announc.">
        <title>Complete Genome Sequence of Steroid-Transforming Nocardioides simplex VKM Ac-2033D.</title>
        <authorList>
            <person name="Shtratnikova V.Y."/>
            <person name="Schelkunov M.I."/>
            <person name="Pekov Y.A."/>
            <person name="Fokina V.V."/>
            <person name="Logacheva M.D."/>
            <person name="Sokolov S.L."/>
            <person name="Bragin E.Y."/>
            <person name="Ashapkin V.V."/>
            <person name="Donova M.V."/>
        </authorList>
    </citation>
    <scope>NUCLEOTIDE SEQUENCE [LARGE SCALE GENOMIC DNA]</scope>
    <source>
        <strain evidence="3 4">VKM Ac-2033D</strain>
    </source>
</reference>
<keyword evidence="2" id="KW-0732">Signal</keyword>
<dbReference type="EMBL" id="CP009896">
    <property type="protein sequence ID" value="AIY19375.1"/>
    <property type="molecule type" value="Genomic_DNA"/>
</dbReference>
<dbReference type="GeneID" id="96612216"/>
<organism evidence="3 4">
    <name type="scientific">Nocardioides simplex</name>
    <name type="common">Arthrobacter simplex</name>
    <dbReference type="NCBI Taxonomy" id="2045"/>
    <lineage>
        <taxon>Bacteria</taxon>
        <taxon>Bacillati</taxon>
        <taxon>Actinomycetota</taxon>
        <taxon>Actinomycetes</taxon>
        <taxon>Propionibacteriales</taxon>
        <taxon>Nocardioidaceae</taxon>
        <taxon>Pimelobacter</taxon>
    </lineage>
</organism>
<gene>
    <name evidence="3" type="ORF">KR76_26080</name>
</gene>
<dbReference type="PROSITE" id="PS51257">
    <property type="entry name" value="PROKAR_LIPOPROTEIN"/>
    <property type="match status" value="1"/>
</dbReference>
<dbReference type="KEGG" id="psim:KR76_26080"/>
<feature type="signal peptide" evidence="2">
    <location>
        <begin position="1"/>
        <end position="25"/>
    </location>
</feature>
<dbReference type="Proteomes" id="UP000030300">
    <property type="component" value="Chromosome"/>
</dbReference>